<feature type="domain" description="PTHB1 platform" evidence="4">
    <location>
        <begin position="492"/>
        <end position="597"/>
    </location>
</feature>
<feature type="domain" description="PTHB1 N-terminal" evidence="2">
    <location>
        <begin position="1"/>
        <end position="348"/>
    </location>
</feature>
<dbReference type="GO" id="GO:0016020">
    <property type="term" value="C:membrane"/>
    <property type="evidence" value="ECO:0007669"/>
    <property type="project" value="TreeGrafter"/>
</dbReference>
<dbReference type="eggNOG" id="KOG3679">
    <property type="taxonomic scope" value="Eukaryota"/>
</dbReference>
<dbReference type="STRING" id="121224.E0VP97"/>
<dbReference type="Pfam" id="PF23338">
    <property type="entry name" value="PTHB1_hp"/>
    <property type="match status" value="1"/>
</dbReference>
<dbReference type="InterPro" id="IPR055364">
    <property type="entry name" value="PTHB1_CtH_dom"/>
</dbReference>
<evidence type="ECO:0008006" key="10">
    <source>
        <dbReference type="Google" id="ProtNLM"/>
    </source>
</evidence>
<dbReference type="OMA" id="VPVEDWT"/>
<dbReference type="AlphaFoldDB" id="E0VP97"/>
<dbReference type="OrthoDB" id="10262646at2759"/>
<dbReference type="Pfam" id="PF14728">
    <property type="entry name" value="PTHB1_GAE"/>
    <property type="match status" value="1"/>
</dbReference>
<evidence type="ECO:0000259" key="6">
    <source>
        <dbReference type="Pfam" id="PF23339"/>
    </source>
</evidence>
<dbReference type="InterPro" id="IPR028074">
    <property type="entry name" value="PHTB1_GAE_dom"/>
</dbReference>
<sequence>MSLFKAREWWEINLNEKDCYDSQSLLIIKLHSDDYQSVILGNHKGFLRLFSPSSKINDGLITGFQPSNLLLEIQLSFPILQIDEGFLVSGSRDKQLAVLHPRLFSVYSIKKKESNETEAGHQIVTELIYQHSLQHSAHSFTLGYFGGVKGRHFICIQSLDGLLSFYEQESFAFQLYLPNFVIPSSFTYIEKLDSFLFLNGYLTIDCYSYESLASASKNKKIWKKWEYNLGESIIGFQTVSKNELIIIILSERNLYGLSENGNLTFTKRLEYKPLTFSSFLTEENKLIIVVATDAQIINVYEETKLKWSFKISLTPVCIHRIFLNQLPGGLLLLSEDGLLQCVYLGTHPSIYVVSPLHETDLDLQNAETELKDLQNKILSNDLTHPLQDTININVVIDKTIKLYDNIKSCDVIITMDSQFLINRLHVLINVDPPLQATPSTTFYQNFSGKTEIISNISVKGIEIPWNLEIMIIISYTTKEGVGKCITKKEILPLNLVLSEGRPIKESPHKLTFTINKPLIDINQFFKGILTETSGTNAIGLNYLNSEENDITILAAKFSKRYRLQSESLPSLSLPIYLMIKKLQKQYEKNADFKIMYSMPLPLDAYNETLTKHNNLYLKRKWLEEKLLKETSQYKTIIKKIISNYKDTTTIGKNSKNFSKMLEMTSKQALNTMNELNDLENELIKSKSVINSLNQLLSIILESMTYRETNGNLIKNVFNSNIYDSDEQGWLEIQEAAASFFLREILTKTNKEKEKHFKINLDTMKDTNKLTKHLSTFIDRVLKNIQYQGPEINVEDEKFFNDIIPPGTKFINLNENPSPPPNEMNKK</sequence>
<organism>
    <name type="scientific">Pediculus humanus subsp. corporis</name>
    <name type="common">Body louse</name>
    <dbReference type="NCBI Taxonomy" id="121224"/>
    <lineage>
        <taxon>Eukaryota</taxon>
        <taxon>Metazoa</taxon>
        <taxon>Ecdysozoa</taxon>
        <taxon>Arthropoda</taxon>
        <taxon>Hexapoda</taxon>
        <taxon>Insecta</taxon>
        <taxon>Pterygota</taxon>
        <taxon>Neoptera</taxon>
        <taxon>Paraneoptera</taxon>
        <taxon>Psocodea</taxon>
        <taxon>Troctomorpha</taxon>
        <taxon>Phthiraptera</taxon>
        <taxon>Anoplura</taxon>
        <taxon>Pediculidae</taxon>
        <taxon>Pediculus</taxon>
    </lineage>
</organism>
<dbReference type="InterPro" id="IPR026511">
    <property type="entry name" value="PTHB1"/>
</dbReference>
<evidence type="ECO:0000256" key="1">
    <source>
        <dbReference type="SAM" id="Coils"/>
    </source>
</evidence>
<keyword evidence="1" id="KW-0175">Coiled coil</keyword>
<dbReference type="EMBL" id="AAZO01004125">
    <property type="status" value="NOT_ANNOTATED_CDS"/>
    <property type="molecule type" value="Genomic_DNA"/>
</dbReference>
<dbReference type="GO" id="GO:0060271">
    <property type="term" value="P:cilium assembly"/>
    <property type="evidence" value="ECO:0007669"/>
    <property type="project" value="TreeGrafter"/>
</dbReference>
<dbReference type="GO" id="GO:0034464">
    <property type="term" value="C:BBSome"/>
    <property type="evidence" value="ECO:0007669"/>
    <property type="project" value="InterPro"/>
</dbReference>
<evidence type="ECO:0000259" key="5">
    <source>
        <dbReference type="Pfam" id="PF23338"/>
    </source>
</evidence>
<dbReference type="HOGENOM" id="CLU_015674_1_0_1"/>
<dbReference type="PANTHER" id="PTHR20991">
    <property type="entry name" value="PARATHYROID HORMONE-RESPONSIVE B1 GENE"/>
    <property type="match status" value="1"/>
</dbReference>
<evidence type="ECO:0000313" key="7">
    <source>
        <dbReference type="EMBL" id="EEB15204.1"/>
    </source>
</evidence>
<dbReference type="InterPro" id="IPR055363">
    <property type="entry name" value="PTHB1_hp_dom"/>
</dbReference>
<keyword evidence="9" id="KW-1185">Reference proteome</keyword>
<dbReference type="GeneID" id="8232037"/>
<proteinExistence type="predicted"/>
<gene>
    <name evidence="8" type="primary">8232037</name>
    <name evidence="7" type="ORF">Phum_PHUM354840</name>
</gene>
<reference evidence="8" key="3">
    <citation type="submission" date="2020-05" db="UniProtKB">
        <authorList>
            <consortium name="EnsemblMetazoa"/>
        </authorList>
    </citation>
    <scope>IDENTIFICATION</scope>
    <source>
        <strain evidence="8">USDA</strain>
    </source>
</reference>
<dbReference type="KEGG" id="phu:Phum_PHUM354840"/>
<feature type="coiled-coil region" evidence="1">
    <location>
        <begin position="661"/>
        <end position="695"/>
    </location>
</feature>
<evidence type="ECO:0000259" key="2">
    <source>
        <dbReference type="Pfam" id="PF14727"/>
    </source>
</evidence>
<feature type="domain" description="PTHB1 GAE" evidence="3">
    <location>
        <begin position="404"/>
        <end position="487"/>
    </location>
</feature>
<dbReference type="Pfam" id="PF14727">
    <property type="entry name" value="PHTB1_N"/>
    <property type="match status" value="1"/>
</dbReference>
<dbReference type="InterPro" id="IPR055362">
    <property type="entry name" value="PTHB1_pf_dom"/>
</dbReference>
<feature type="coiled-coil region" evidence="1">
    <location>
        <begin position="356"/>
        <end position="383"/>
    </location>
</feature>
<dbReference type="FunCoup" id="E0VP97">
    <property type="interactions" value="82"/>
</dbReference>
<evidence type="ECO:0000313" key="8">
    <source>
        <dbReference type="EnsemblMetazoa" id="PHUM354840-PA"/>
    </source>
</evidence>
<dbReference type="Proteomes" id="UP000009046">
    <property type="component" value="Unassembled WGS sequence"/>
</dbReference>
<dbReference type="VEuPathDB" id="VectorBase:PHUM354840"/>
<dbReference type="InParanoid" id="E0VP97"/>
<protein>
    <recommendedName>
        <fullName evidence="10">Protein PTHB1</fullName>
    </recommendedName>
</protein>
<dbReference type="Pfam" id="PF23337">
    <property type="entry name" value="PTHB1_pf"/>
    <property type="match status" value="1"/>
</dbReference>
<dbReference type="EMBL" id="DS235361">
    <property type="protein sequence ID" value="EEB15204.1"/>
    <property type="molecule type" value="Genomic_DNA"/>
</dbReference>
<accession>E0VP97</accession>
<dbReference type="PANTHER" id="PTHR20991:SF0">
    <property type="entry name" value="PROTEIN PTHB1"/>
    <property type="match status" value="1"/>
</dbReference>
<dbReference type="CTD" id="8232037"/>
<dbReference type="EnsemblMetazoa" id="PHUM354840-RA">
    <property type="protein sequence ID" value="PHUM354840-PA"/>
    <property type="gene ID" value="PHUM354840"/>
</dbReference>
<dbReference type="Pfam" id="PF23339">
    <property type="entry name" value="PTHB1_CtH"/>
    <property type="match status" value="1"/>
</dbReference>
<feature type="domain" description="PTHB1 hairpin" evidence="5">
    <location>
        <begin position="599"/>
        <end position="703"/>
    </location>
</feature>
<reference evidence="7" key="1">
    <citation type="submission" date="2007-04" db="EMBL/GenBank/DDBJ databases">
        <title>Annotation of Pediculus humanus corporis strain USDA.</title>
        <authorList>
            <person name="Kirkness E."/>
            <person name="Hannick L."/>
            <person name="Hass B."/>
            <person name="Bruggner R."/>
            <person name="Lawson D."/>
            <person name="Bidwell S."/>
            <person name="Joardar V."/>
            <person name="Caler E."/>
            <person name="Walenz B."/>
            <person name="Inman J."/>
            <person name="Schobel S."/>
            <person name="Galinsky K."/>
            <person name="Amedeo P."/>
            <person name="Strausberg R."/>
        </authorList>
    </citation>
    <scope>NUCLEOTIDE SEQUENCE</scope>
    <source>
        <strain evidence="7">USDA</strain>
    </source>
</reference>
<dbReference type="RefSeq" id="XP_002427942.1">
    <property type="nucleotide sequence ID" value="XM_002427897.1"/>
</dbReference>
<name>E0VP97_PEDHC</name>
<feature type="domain" description="PTHB1 C-terminal helix bundle" evidence="6">
    <location>
        <begin position="706"/>
        <end position="780"/>
    </location>
</feature>
<dbReference type="InterPro" id="IPR028073">
    <property type="entry name" value="PHTB1_N_dom"/>
</dbReference>
<reference evidence="7" key="2">
    <citation type="submission" date="2007-04" db="EMBL/GenBank/DDBJ databases">
        <title>The genome of the human body louse.</title>
        <authorList>
            <consortium name="The Human Body Louse Genome Consortium"/>
            <person name="Kirkness E."/>
            <person name="Walenz B."/>
            <person name="Hass B."/>
            <person name="Bruggner R."/>
            <person name="Strausberg R."/>
        </authorList>
    </citation>
    <scope>NUCLEOTIDE SEQUENCE</scope>
    <source>
        <strain evidence="7">USDA</strain>
    </source>
</reference>
<evidence type="ECO:0000313" key="9">
    <source>
        <dbReference type="Proteomes" id="UP000009046"/>
    </source>
</evidence>
<evidence type="ECO:0000259" key="3">
    <source>
        <dbReference type="Pfam" id="PF14728"/>
    </source>
</evidence>
<evidence type="ECO:0000259" key="4">
    <source>
        <dbReference type="Pfam" id="PF23337"/>
    </source>
</evidence>